<proteinExistence type="predicted"/>
<protein>
    <submittedName>
        <fullName evidence="1">Uncharacterized protein</fullName>
    </submittedName>
</protein>
<accession>A0A448XJT0</accession>
<reference evidence="1" key="1">
    <citation type="submission" date="2018-11" db="EMBL/GenBank/DDBJ databases">
        <authorList>
            <consortium name="Pathogen Informatics"/>
        </authorList>
    </citation>
    <scope>NUCLEOTIDE SEQUENCE</scope>
</reference>
<comment type="caution">
    <text evidence="1">The sequence shown here is derived from an EMBL/GenBank/DDBJ whole genome shotgun (WGS) entry which is preliminary data.</text>
</comment>
<gene>
    <name evidence="1" type="ORF">PXEA_LOCUS31786</name>
</gene>
<name>A0A448XJT0_9PLAT</name>
<evidence type="ECO:0000313" key="2">
    <source>
        <dbReference type="Proteomes" id="UP000784294"/>
    </source>
</evidence>
<evidence type="ECO:0000313" key="1">
    <source>
        <dbReference type="EMBL" id="VEL38346.1"/>
    </source>
</evidence>
<dbReference type="Proteomes" id="UP000784294">
    <property type="component" value="Unassembled WGS sequence"/>
</dbReference>
<keyword evidence="2" id="KW-1185">Reference proteome</keyword>
<organism evidence="1 2">
    <name type="scientific">Protopolystoma xenopodis</name>
    <dbReference type="NCBI Taxonomy" id="117903"/>
    <lineage>
        <taxon>Eukaryota</taxon>
        <taxon>Metazoa</taxon>
        <taxon>Spiralia</taxon>
        <taxon>Lophotrochozoa</taxon>
        <taxon>Platyhelminthes</taxon>
        <taxon>Monogenea</taxon>
        <taxon>Polyopisthocotylea</taxon>
        <taxon>Polystomatidea</taxon>
        <taxon>Polystomatidae</taxon>
        <taxon>Protopolystoma</taxon>
    </lineage>
</organism>
<dbReference type="EMBL" id="CAAALY010257627">
    <property type="protein sequence ID" value="VEL38346.1"/>
    <property type="molecule type" value="Genomic_DNA"/>
</dbReference>
<dbReference type="AlphaFoldDB" id="A0A448XJT0"/>
<sequence length="124" mass="14143">MQPLSSLAWTMHFAVCRSEWLCPLIYRHLDGPALPTCLRQPSCLAPPAVSEARRRWTVCLGNRPKWAKAFEPTCRPAVCRLRIGQATRPTVGCICQFIPDRTTEAWSGIMKRIRKRLASEENCF</sequence>